<accession>A0A979FLP1</accession>
<dbReference type="InterPro" id="IPR027417">
    <property type="entry name" value="P-loop_NTPase"/>
</dbReference>
<feature type="region of interest" description="Disordered" evidence="1">
    <location>
        <begin position="215"/>
        <end position="269"/>
    </location>
</feature>
<dbReference type="GeneID" id="108676880"/>
<keyword evidence="3" id="KW-0547">Nucleotide-binding</keyword>
<dbReference type="SUPFAM" id="SSF52540">
    <property type="entry name" value="P-loop containing nucleoside triphosphate hydrolases"/>
    <property type="match status" value="1"/>
</dbReference>
<name>A0A979FLP1_HYAAZ</name>
<evidence type="ECO:0000256" key="1">
    <source>
        <dbReference type="SAM" id="MobiDB-lite"/>
    </source>
</evidence>
<dbReference type="AlphaFoldDB" id="A0A979FLP1"/>
<feature type="compositionally biased region" description="Polar residues" evidence="1">
    <location>
        <begin position="243"/>
        <end position="252"/>
    </location>
</feature>
<dbReference type="Gene3D" id="3.40.50.300">
    <property type="entry name" value="P-loop containing nucleotide triphosphate hydrolases"/>
    <property type="match status" value="1"/>
</dbReference>
<feature type="region of interest" description="Disordered" evidence="1">
    <location>
        <begin position="146"/>
        <end position="192"/>
    </location>
</feature>
<keyword evidence="3" id="KW-0067">ATP-binding</keyword>
<dbReference type="KEGG" id="hazt:108676880"/>
<evidence type="ECO:0000313" key="2">
    <source>
        <dbReference type="Proteomes" id="UP000694843"/>
    </source>
</evidence>
<reference evidence="3" key="1">
    <citation type="submission" date="2025-08" db="UniProtKB">
        <authorList>
            <consortium name="RefSeq"/>
        </authorList>
    </citation>
    <scope>IDENTIFICATION</scope>
    <source>
        <tissue evidence="3">Whole organism</tissue>
    </source>
</reference>
<protein>
    <submittedName>
        <fullName evidence="3">ATP-binding cassette sub-family A member 7</fullName>
    </submittedName>
</protein>
<evidence type="ECO:0000313" key="3">
    <source>
        <dbReference type="RefSeq" id="XP_047737125.1"/>
    </source>
</evidence>
<keyword evidence="2" id="KW-1185">Reference proteome</keyword>
<gene>
    <name evidence="3" type="primary">LOC108676880</name>
</gene>
<dbReference type="GO" id="GO:0005524">
    <property type="term" value="F:ATP binding"/>
    <property type="evidence" value="ECO:0007669"/>
    <property type="project" value="UniProtKB-KW"/>
</dbReference>
<dbReference type="Proteomes" id="UP000694843">
    <property type="component" value="Unplaced"/>
</dbReference>
<dbReference type="RefSeq" id="XP_047737125.1">
    <property type="nucleotide sequence ID" value="XM_047881169.1"/>
</dbReference>
<organism evidence="2 3">
    <name type="scientific">Hyalella azteca</name>
    <name type="common">Amphipod</name>
    <dbReference type="NCBI Taxonomy" id="294128"/>
    <lineage>
        <taxon>Eukaryota</taxon>
        <taxon>Metazoa</taxon>
        <taxon>Ecdysozoa</taxon>
        <taxon>Arthropoda</taxon>
        <taxon>Crustacea</taxon>
        <taxon>Multicrustacea</taxon>
        <taxon>Malacostraca</taxon>
        <taxon>Eumalacostraca</taxon>
        <taxon>Peracarida</taxon>
        <taxon>Amphipoda</taxon>
        <taxon>Senticaudata</taxon>
        <taxon>Talitrida</taxon>
        <taxon>Talitroidea</taxon>
        <taxon>Hyalellidae</taxon>
        <taxon>Hyalella</taxon>
    </lineage>
</organism>
<sequence>MRAAVVGGQRSVVVSSHSLDDIDVLCDRVLVLRNGRPVATGTTCDVASRHGRLLTLTLRCCSADADVRAAVLQLLHDAVPCLHLQGGCGSTLVLGGGGPVVLSVVVRALEEARERRLVVDYSFTNASFEEVFRQLTAQQNDGFVSSANTAASPFPLKDRNSVSRRQLGLKNGSRKADVTIGKLSSPGDTAKRQSFYDNVNAILTSSPVRLLKQRSSQLTPDNSVAPLDHAEDPPPSSPPPSDIHSSTTQAPSPQEPQPPGDMELHSTKF</sequence>
<proteinExistence type="predicted"/>